<keyword evidence="4 6" id="KW-0274">FAD</keyword>
<dbReference type="PANTHER" id="PTHR43884">
    <property type="entry name" value="ACYL-COA DEHYDROGENASE"/>
    <property type="match status" value="1"/>
</dbReference>
<dbReference type="SUPFAM" id="SSF47203">
    <property type="entry name" value="Acyl-CoA dehydrogenase C-terminal domain-like"/>
    <property type="match status" value="1"/>
</dbReference>
<dbReference type="Gene3D" id="1.20.140.10">
    <property type="entry name" value="Butyryl-CoA Dehydrogenase, subunit A, domain 3"/>
    <property type="match status" value="1"/>
</dbReference>
<dbReference type="Pfam" id="PF02770">
    <property type="entry name" value="Acyl-CoA_dh_M"/>
    <property type="match status" value="1"/>
</dbReference>
<reference evidence="10 11" key="1">
    <citation type="submission" date="2019-03" db="EMBL/GenBank/DDBJ databases">
        <title>Genomic Encyclopedia of Type Strains, Phase IV (KMG-IV): sequencing the most valuable type-strain genomes for metagenomic binning, comparative biology and taxonomic classification.</title>
        <authorList>
            <person name="Goeker M."/>
        </authorList>
    </citation>
    <scope>NUCLEOTIDE SEQUENCE [LARGE SCALE GENOMIC DNA]</scope>
    <source>
        <strain evidence="10 11">DSM 45361</strain>
    </source>
</reference>
<dbReference type="CDD" id="cd00567">
    <property type="entry name" value="ACAD"/>
    <property type="match status" value="1"/>
</dbReference>
<dbReference type="Gene3D" id="2.40.110.10">
    <property type="entry name" value="Butyryl-CoA Dehydrogenase, subunit A, domain 2"/>
    <property type="match status" value="1"/>
</dbReference>
<evidence type="ECO:0000259" key="9">
    <source>
        <dbReference type="Pfam" id="PF02771"/>
    </source>
</evidence>
<dbReference type="PROSITE" id="PS00072">
    <property type="entry name" value="ACYL_COA_DH_1"/>
    <property type="match status" value="1"/>
</dbReference>
<evidence type="ECO:0000259" key="8">
    <source>
        <dbReference type="Pfam" id="PF02770"/>
    </source>
</evidence>
<evidence type="ECO:0000256" key="3">
    <source>
        <dbReference type="ARBA" id="ARBA00022630"/>
    </source>
</evidence>
<protein>
    <submittedName>
        <fullName evidence="10">Clorobiocin biosynthesis protein CloN3</fullName>
    </submittedName>
</protein>
<dbReference type="GO" id="GO:0003995">
    <property type="term" value="F:acyl-CoA dehydrogenase activity"/>
    <property type="evidence" value="ECO:0007669"/>
    <property type="project" value="InterPro"/>
</dbReference>
<dbReference type="PANTHER" id="PTHR43884:SF12">
    <property type="entry name" value="ISOVALERYL-COA DEHYDROGENASE, MITOCHONDRIAL-RELATED"/>
    <property type="match status" value="1"/>
</dbReference>
<dbReference type="Proteomes" id="UP000295444">
    <property type="component" value="Unassembled WGS sequence"/>
</dbReference>
<dbReference type="GO" id="GO:0050660">
    <property type="term" value="F:flavin adenine dinucleotide binding"/>
    <property type="evidence" value="ECO:0007669"/>
    <property type="project" value="InterPro"/>
</dbReference>
<organism evidence="10 11">
    <name type="scientific">Labedaea rhizosphaerae</name>
    <dbReference type="NCBI Taxonomy" id="598644"/>
    <lineage>
        <taxon>Bacteria</taxon>
        <taxon>Bacillati</taxon>
        <taxon>Actinomycetota</taxon>
        <taxon>Actinomycetes</taxon>
        <taxon>Pseudonocardiales</taxon>
        <taxon>Pseudonocardiaceae</taxon>
        <taxon>Labedaea</taxon>
    </lineage>
</organism>
<proteinExistence type="inferred from homology"/>
<dbReference type="InterPro" id="IPR037069">
    <property type="entry name" value="AcylCoA_DH/ox_N_sf"/>
</dbReference>
<comment type="caution">
    <text evidence="10">The sequence shown here is derived from an EMBL/GenBank/DDBJ whole genome shotgun (WGS) entry which is preliminary data.</text>
</comment>
<dbReference type="InterPro" id="IPR036250">
    <property type="entry name" value="AcylCo_DH-like_C"/>
</dbReference>
<dbReference type="AlphaFoldDB" id="A0A4R6SEV7"/>
<evidence type="ECO:0000256" key="6">
    <source>
        <dbReference type="RuleBase" id="RU362125"/>
    </source>
</evidence>
<accession>A0A4R6SEV7</accession>
<feature type="domain" description="Acyl-CoA oxidase/dehydrogenase middle" evidence="8">
    <location>
        <begin position="124"/>
        <end position="217"/>
    </location>
</feature>
<gene>
    <name evidence="10" type="ORF">EV186_102353</name>
</gene>
<dbReference type="OrthoDB" id="5241155at2"/>
<dbReference type="InterPro" id="IPR006089">
    <property type="entry name" value="Acyl-CoA_DH_CS"/>
</dbReference>
<dbReference type="FunFam" id="1.20.140.10:FF:000001">
    <property type="entry name" value="Acyl-CoA dehydrogenase"/>
    <property type="match status" value="1"/>
</dbReference>
<keyword evidence="5 6" id="KW-0560">Oxidoreductase</keyword>
<dbReference type="InterPro" id="IPR006091">
    <property type="entry name" value="Acyl-CoA_Oxase/DH_mid-dom"/>
</dbReference>
<dbReference type="Gene3D" id="1.10.540.10">
    <property type="entry name" value="Acyl-CoA dehydrogenase/oxidase, N-terminal domain"/>
    <property type="match status" value="1"/>
</dbReference>
<dbReference type="EMBL" id="SNXZ01000002">
    <property type="protein sequence ID" value="TDQ00492.1"/>
    <property type="molecule type" value="Genomic_DNA"/>
</dbReference>
<evidence type="ECO:0000259" key="7">
    <source>
        <dbReference type="Pfam" id="PF00441"/>
    </source>
</evidence>
<dbReference type="Pfam" id="PF00441">
    <property type="entry name" value="Acyl-CoA_dh_1"/>
    <property type="match status" value="1"/>
</dbReference>
<sequence>MDFALSNEQRKRTDDLGTAIRDRLGAARPSTPDAHFTRERWRIAAELGLTGLCLPTEHGGQGLGALDTALCLEVFGRACPDTGLVFGVAAHLLACAVAVRDFAAPDTAARLLPGLANGELIAANAITEDDAGSDTGALDMKAAADPAGYRLTGEKSFSSNAPLADVFVTYAVTDPTAGFFGTTGFVVDRDLPGVEVSAPMAKAGLHGCPAGRLTLTDTPVPHAAVLGEVGQGSTIFQHSMGWERACLFAIYLGVMDAQLRQCVRHARKRRQFGHRIGEFQAVAHPIADMRQRLDAARLLLYRACWRMDQGHNDVTEISMAKIAVSEAVVANSLTAVQLFGGKGYLVETGVEAQLRDALPSRIFSGTNEIHRTLVARGMGL</sequence>
<evidence type="ECO:0000313" key="10">
    <source>
        <dbReference type="EMBL" id="TDQ00492.1"/>
    </source>
</evidence>
<evidence type="ECO:0000256" key="2">
    <source>
        <dbReference type="ARBA" id="ARBA00009347"/>
    </source>
</evidence>
<name>A0A4R6SEV7_LABRH</name>
<dbReference type="InterPro" id="IPR046373">
    <property type="entry name" value="Acyl-CoA_Oxase/DH_mid-dom_sf"/>
</dbReference>
<evidence type="ECO:0000256" key="4">
    <source>
        <dbReference type="ARBA" id="ARBA00022827"/>
    </source>
</evidence>
<keyword evidence="3 6" id="KW-0285">Flavoprotein</keyword>
<evidence type="ECO:0000256" key="1">
    <source>
        <dbReference type="ARBA" id="ARBA00001974"/>
    </source>
</evidence>
<dbReference type="RefSeq" id="WP_133849201.1">
    <property type="nucleotide sequence ID" value="NZ_SNXZ01000002.1"/>
</dbReference>
<dbReference type="SUPFAM" id="SSF56645">
    <property type="entry name" value="Acyl-CoA dehydrogenase NM domain-like"/>
    <property type="match status" value="1"/>
</dbReference>
<evidence type="ECO:0000256" key="5">
    <source>
        <dbReference type="ARBA" id="ARBA00023002"/>
    </source>
</evidence>
<evidence type="ECO:0000313" key="11">
    <source>
        <dbReference type="Proteomes" id="UP000295444"/>
    </source>
</evidence>
<feature type="domain" description="Acyl-CoA dehydrogenase/oxidase C-terminal" evidence="7">
    <location>
        <begin position="230"/>
        <end position="378"/>
    </location>
</feature>
<comment type="similarity">
    <text evidence="2 6">Belongs to the acyl-CoA dehydrogenase family.</text>
</comment>
<keyword evidence="11" id="KW-1185">Reference proteome</keyword>
<dbReference type="InterPro" id="IPR009075">
    <property type="entry name" value="AcylCo_DH/oxidase_C"/>
</dbReference>
<comment type="cofactor">
    <cofactor evidence="1 6">
        <name>FAD</name>
        <dbReference type="ChEBI" id="CHEBI:57692"/>
    </cofactor>
</comment>
<dbReference type="InterPro" id="IPR009100">
    <property type="entry name" value="AcylCoA_DH/oxidase_NM_dom_sf"/>
</dbReference>
<feature type="domain" description="Acyl-CoA dehydrogenase/oxidase N-terminal" evidence="9">
    <location>
        <begin position="33"/>
        <end position="119"/>
    </location>
</feature>
<dbReference type="InterPro" id="IPR013786">
    <property type="entry name" value="AcylCoA_DH/ox_N"/>
</dbReference>
<dbReference type="Pfam" id="PF02771">
    <property type="entry name" value="Acyl-CoA_dh_N"/>
    <property type="match status" value="1"/>
</dbReference>